<sequence>MKTQKKPSSRTFPLTAIQRRISYFELLRLTNEFHESSLLSVGSYNSVKSRGASWWAMRIQKF</sequence>
<protein>
    <submittedName>
        <fullName evidence="1">Uncharacterized protein</fullName>
    </submittedName>
</protein>
<dbReference type="AlphaFoldDB" id="A0A835J6S0"/>
<reference evidence="1 2" key="1">
    <citation type="submission" date="2020-10" db="EMBL/GenBank/DDBJ databases">
        <title>Plant Genome Project.</title>
        <authorList>
            <person name="Zhang R.-G."/>
        </authorList>
    </citation>
    <scope>NUCLEOTIDE SEQUENCE [LARGE SCALE GENOMIC DNA]</scope>
    <source>
        <strain evidence="1">FAFU-HL-1</strain>
        <tissue evidence="1">Leaf</tissue>
    </source>
</reference>
<comment type="caution">
    <text evidence="1">The sequence shown here is derived from an EMBL/GenBank/DDBJ whole genome shotgun (WGS) entry which is preliminary data.</text>
</comment>
<proteinExistence type="predicted"/>
<dbReference type="Proteomes" id="UP000657918">
    <property type="component" value="Chromosome 16"/>
</dbReference>
<evidence type="ECO:0000313" key="1">
    <source>
        <dbReference type="EMBL" id="KAF9664515.1"/>
    </source>
</evidence>
<evidence type="ECO:0000313" key="2">
    <source>
        <dbReference type="Proteomes" id="UP000657918"/>
    </source>
</evidence>
<organism evidence="1 2">
    <name type="scientific">Salix dunnii</name>
    <dbReference type="NCBI Taxonomy" id="1413687"/>
    <lineage>
        <taxon>Eukaryota</taxon>
        <taxon>Viridiplantae</taxon>
        <taxon>Streptophyta</taxon>
        <taxon>Embryophyta</taxon>
        <taxon>Tracheophyta</taxon>
        <taxon>Spermatophyta</taxon>
        <taxon>Magnoliopsida</taxon>
        <taxon>eudicotyledons</taxon>
        <taxon>Gunneridae</taxon>
        <taxon>Pentapetalae</taxon>
        <taxon>rosids</taxon>
        <taxon>fabids</taxon>
        <taxon>Malpighiales</taxon>
        <taxon>Salicaceae</taxon>
        <taxon>Saliceae</taxon>
        <taxon>Salix</taxon>
    </lineage>
</organism>
<accession>A0A835J6S0</accession>
<keyword evidence="2" id="KW-1185">Reference proteome</keyword>
<gene>
    <name evidence="1" type="ORF">SADUNF_Sadunf16G0026800</name>
</gene>
<name>A0A835J6S0_9ROSI</name>
<dbReference type="EMBL" id="JADGMS010000016">
    <property type="protein sequence ID" value="KAF9664515.1"/>
    <property type="molecule type" value="Genomic_DNA"/>
</dbReference>